<dbReference type="GO" id="GO:0006226">
    <property type="term" value="P:dUMP biosynthetic process"/>
    <property type="evidence" value="ECO:0000318"/>
    <property type="project" value="GO_Central"/>
</dbReference>
<dbReference type="EMBL" id="DS469526">
    <property type="protein sequence ID" value="EDO46592.1"/>
    <property type="molecule type" value="Genomic_DNA"/>
</dbReference>
<dbReference type="HOGENOM" id="CLU_068508_2_1_1"/>
<comment type="function">
    <text evidence="9">Involved in nucleotide metabolism via production of dUMP, the immediate precursor of thymidine nucleotides, and decreases the intracellular concentration of dUTP so that uracil cannot be incorporated into DNA.</text>
</comment>
<dbReference type="UniPathway" id="UPA00610">
    <property type="reaction ID" value="UER00666"/>
</dbReference>
<evidence type="ECO:0000256" key="3">
    <source>
        <dbReference type="ARBA" id="ARBA00006581"/>
    </source>
</evidence>
<sequence>MGQALSNVLAAVGWYSYEERAETVLYFKKLTKLGLPPTRGSSHAAGYDLYSAYDVSIPAQGKALVKTDIAVAIPDGCYGRVAPRSSLAWKHQIDVGAGVIDRDYRGNVGVVLFNLGSSAYEVKQGDRIAQLIVERIQTPSIVEVEDLDSTERGAGGYGSTGK</sequence>
<evidence type="ECO:0000256" key="7">
    <source>
        <dbReference type="ARBA" id="ARBA00047686"/>
    </source>
</evidence>
<evidence type="ECO:0000313" key="11">
    <source>
        <dbReference type="EMBL" id="EDO46592.1"/>
    </source>
</evidence>
<dbReference type="NCBIfam" id="NF001862">
    <property type="entry name" value="PRK00601.1"/>
    <property type="match status" value="1"/>
</dbReference>
<comment type="function">
    <text evidence="8">Catalyzes the cleavage of 2'-deoxyuridine 5'-triphosphate (dUTP) into 2'-deoxyuridine 5'-monophosphate (dUMP) and inorganic pyrophosphate and through its action efficiently prevents uracil misincorporation into DNA and at the same time provides dUMP, the substrate for de novo thymidylate biosynthesis. Inhibits peroxisome proliferator-activated receptor (PPAR) activity by binding of its N-terminal to PPAR, preventing the latter's dimerization with retinoid X receptor. Essential for embryonic development.</text>
</comment>
<gene>
    <name evidence="11" type="ORF">NEMVEDRAFT_v1g239804</name>
</gene>
<dbReference type="InterPro" id="IPR033704">
    <property type="entry name" value="dUTPase_trimeric"/>
</dbReference>
<dbReference type="NCBIfam" id="TIGR00576">
    <property type="entry name" value="dut"/>
    <property type="match status" value="1"/>
</dbReference>
<dbReference type="PANTHER" id="PTHR11241">
    <property type="entry name" value="DEOXYURIDINE 5'-TRIPHOSPHATE NUCLEOTIDOHYDROLASE"/>
    <property type="match status" value="1"/>
</dbReference>
<feature type="domain" description="dUTPase-like" evidence="10">
    <location>
        <begin position="37"/>
        <end position="161"/>
    </location>
</feature>
<dbReference type="InterPro" id="IPR029054">
    <property type="entry name" value="dUTPase-like"/>
</dbReference>
<reference evidence="11 12" key="1">
    <citation type="journal article" date="2007" name="Science">
        <title>Sea anemone genome reveals ancestral eumetazoan gene repertoire and genomic organization.</title>
        <authorList>
            <person name="Putnam N.H."/>
            <person name="Srivastava M."/>
            <person name="Hellsten U."/>
            <person name="Dirks B."/>
            <person name="Chapman J."/>
            <person name="Salamov A."/>
            <person name="Terry A."/>
            <person name="Shapiro H."/>
            <person name="Lindquist E."/>
            <person name="Kapitonov V.V."/>
            <person name="Jurka J."/>
            <person name="Genikhovich G."/>
            <person name="Grigoriev I.V."/>
            <person name="Lucas S.M."/>
            <person name="Steele R.E."/>
            <person name="Finnerty J.R."/>
            <person name="Technau U."/>
            <person name="Martindale M.Q."/>
            <person name="Rokhsar D.S."/>
        </authorList>
    </citation>
    <scope>NUCLEOTIDE SEQUENCE [LARGE SCALE GENOMIC DNA]</scope>
    <source>
        <strain evidence="12">CH2 X CH6</strain>
    </source>
</reference>
<dbReference type="SUPFAM" id="SSF51283">
    <property type="entry name" value="dUTPase-like"/>
    <property type="match status" value="1"/>
</dbReference>
<dbReference type="GO" id="GO:0004170">
    <property type="term" value="F:dUTP diphosphatase activity"/>
    <property type="evidence" value="ECO:0000318"/>
    <property type="project" value="GO_Central"/>
</dbReference>
<keyword evidence="9" id="KW-0479">Metal-binding</keyword>
<dbReference type="FunCoup" id="A7RPL3">
    <property type="interactions" value="572"/>
</dbReference>
<evidence type="ECO:0000256" key="4">
    <source>
        <dbReference type="ARBA" id="ARBA00022801"/>
    </source>
</evidence>
<organism evidence="11 12">
    <name type="scientific">Nematostella vectensis</name>
    <name type="common">Starlet sea anemone</name>
    <dbReference type="NCBI Taxonomy" id="45351"/>
    <lineage>
        <taxon>Eukaryota</taxon>
        <taxon>Metazoa</taxon>
        <taxon>Cnidaria</taxon>
        <taxon>Anthozoa</taxon>
        <taxon>Hexacorallia</taxon>
        <taxon>Actiniaria</taxon>
        <taxon>Edwardsiidae</taxon>
        <taxon>Nematostella</taxon>
    </lineage>
</organism>
<dbReference type="OrthoDB" id="419889at2759"/>
<dbReference type="InterPro" id="IPR008181">
    <property type="entry name" value="dUTPase"/>
</dbReference>
<dbReference type="Pfam" id="PF00692">
    <property type="entry name" value="dUTPase"/>
    <property type="match status" value="1"/>
</dbReference>
<name>A7RPL3_NEMVE</name>
<comment type="pathway">
    <text evidence="2 9">Pyrimidine metabolism; dUMP biosynthesis; dUMP from dCTP (dUTP route): step 2/2.</text>
</comment>
<keyword evidence="4 9" id="KW-0378">Hydrolase</keyword>
<evidence type="ECO:0000256" key="6">
    <source>
        <dbReference type="ARBA" id="ARBA00023080"/>
    </source>
</evidence>
<dbReference type="FunFam" id="2.70.40.10:FF:000004">
    <property type="entry name" value="Deoxyuridine triphosphatase"/>
    <property type="match status" value="1"/>
</dbReference>
<dbReference type="STRING" id="45351.A7RPL3"/>
<dbReference type="CDD" id="cd07557">
    <property type="entry name" value="trimeric_dUTPase"/>
    <property type="match status" value="1"/>
</dbReference>
<dbReference type="GO" id="GO:0000287">
    <property type="term" value="F:magnesium ion binding"/>
    <property type="evidence" value="ECO:0000318"/>
    <property type="project" value="GO_Central"/>
</dbReference>
<evidence type="ECO:0000259" key="10">
    <source>
        <dbReference type="Pfam" id="PF00692"/>
    </source>
</evidence>
<dbReference type="PhylomeDB" id="A7RPL3"/>
<dbReference type="Gene3D" id="2.70.40.10">
    <property type="match status" value="1"/>
</dbReference>
<comment type="similarity">
    <text evidence="3 9">Belongs to the dUTPase family.</text>
</comment>
<dbReference type="PANTHER" id="PTHR11241:SF0">
    <property type="entry name" value="DEOXYURIDINE 5'-TRIPHOSPHATE NUCLEOTIDOHYDROLASE"/>
    <property type="match status" value="1"/>
</dbReference>
<evidence type="ECO:0000256" key="9">
    <source>
        <dbReference type="RuleBase" id="RU367024"/>
    </source>
</evidence>
<dbReference type="Proteomes" id="UP000001593">
    <property type="component" value="Unassembled WGS sequence"/>
</dbReference>
<keyword evidence="6 9" id="KW-0546">Nucleotide metabolism</keyword>
<dbReference type="OMA" id="PLFNHHC"/>
<protein>
    <recommendedName>
        <fullName evidence="9">Deoxyuridine 5'-triphosphate nucleotidohydrolase</fullName>
        <shortName evidence="9">dUTPase</shortName>
        <ecNumber evidence="9">3.6.1.23</ecNumber>
    </recommendedName>
    <alternativeName>
        <fullName evidence="9">dUTP pyrophosphatase</fullName>
    </alternativeName>
</protein>
<keyword evidence="12" id="KW-1185">Reference proteome</keyword>
<evidence type="ECO:0000313" key="12">
    <source>
        <dbReference type="Proteomes" id="UP000001593"/>
    </source>
</evidence>
<evidence type="ECO:0000256" key="5">
    <source>
        <dbReference type="ARBA" id="ARBA00022842"/>
    </source>
</evidence>
<comment type="cofactor">
    <cofactor evidence="1 9">
        <name>Mg(2+)</name>
        <dbReference type="ChEBI" id="CHEBI:18420"/>
    </cofactor>
</comment>
<evidence type="ECO:0000256" key="8">
    <source>
        <dbReference type="ARBA" id="ARBA00057946"/>
    </source>
</evidence>
<evidence type="ECO:0000256" key="2">
    <source>
        <dbReference type="ARBA" id="ARBA00005142"/>
    </source>
</evidence>
<dbReference type="GO" id="GO:0046081">
    <property type="term" value="P:dUTP catabolic process"/>
    <property type="evidence" value="ECO:0000318"/>
    <property type="project" value="GO_Central"/>
</dbReference>
<comment type="catalytic activity">
    <reaction evidence="7 9">
        <text>dUTP + H2O = dUMP + diphosphate + H(+)</text>
        <dbReference type="Rhea" id="RHEA:10248"/>
        <dbReference type="ChEBI" id="CHEBI:15377"/>
        <dbReference type="ChEBI" id="CHEBI:15378"/>
        <dbReference type="ChEBI" id="CHEBI:33019"/>
        <dbReference type="ChEBI" id="CHEBI:61555"/>
        <dbReference type="ChEBI" id="CHEBI:246422"/>
        <dbReference type="EC" id="3.6.1.23"/>
    </reaction>
</comment>
<evidence type="ECO:0000256" key="1">
    <source>
        <dbReference type="ARBA" id="ARBA00001946"/>
    </source>
</evidence>
<dbReference type="EC" id="3.6.1.23" evidence="9"/>
<accession>A7RPL3</accession>
<dbReference type="eggNOG" id="KOG3370">
    <property type="taxonomic scope" value="Eukaryota"/>
</dbReference>
<keyword evidence="5 9" id="KW-0460">Magnesium</keyword>
<dbReference type="InterPro" id="IPR036157">
    <property type="entry name" value="dUTPase-like_sf"/>
</dbReference>
<proteinExistence type="inferred from homology"/>
<dbReference type="InParanoid" id="A7RPL3"/>
<dbReference type="AlphaFoldDB" id="A7RPL3"/>